<keyword evidence="4" id="KW-1185">Reference proteome</keyword>
<feature type="transmembrane region" description="Helical" evidence="1">
    <location>
        <begin position="12"/>
        <end position="37"/>
    </location>
</feature>
<sequence length="147" mass="15118">MGNLFGLRDTGGHLVGMVSHELLAAAIAIGYAVLLLVISVESGLWLWGLLGALIHYALAGPVLQVTPSLDPDTGEIGGQALALDNERLTASYDTPRNTGNCSSAAVLLVLNRVRATGEAPVGGWAVAMTFGPGLTFYAALLRSSSGD</sequence>
<feature type="transmembrane region" description="Helical" evidence="1">
    <location>
        <begin position="44"/>
        <end position="63"/>
    </location>
</feature>
<dbReference type="Gene3D" id="3.40.47.10">
    <property type="match status" value="1"/>
</dbReference>
<dbReference type="RefSeq" id="WP_218882630.1">
    <property type="nucleotide sequence ID" value="NZ_BAAAYY010000006.1"/>
</dbReference>
<dbReference type="EMBL" id="JACCCC010000001">
    <property type="protein sequence ID" value="NYE50497.1"/>
    <property type="molecule type" value="Genomic_DNA"/>
</dbReference>
<name>A0A852U4G6_9ACTN</name>
<protein>
    <recommendedName>
        <fullName evidence="2">Chalcone/stilbene synthase C-terminal domain-containing protein</fullName>
    </recommendedName>
</protein>
<feature type="transmembrane region" description="Helical" evidence="1">
    <location>
        <begin position="121"/>
        <end position="141"/>
    </location>
</feature>
<keyword evidence="1" id="KW-0812">Transmembrane</keyword>
<dbReference type="Pfam" id="PF02797">
    <property type="entry name" value="Chal_sti_synt_C"/>
    <property type="match status" value="1"/>
</dbReference>
<keyword evidence="1" id="KW-0472">Membrane</keyword>
<dbReference type="SUPFAM" id="SSF53901">
    <property type="entry name" value="Thiolase-like"/>
    <property type="match status" value="1"/>
</dbReference>
<organism evidence="3 4">
    <name type="scientific">Spinactinospora alkalitolerans</name>
    <dbReference type="NCBI Taxonomy" id="687207"/>
    <lineage>
        <taxon>Bacteria</taxon>
        <taxon>Bacillati</taxon>
        <taxon>Actinomycetota</taxon>
        <taxon>Actinomycetes</taxon>
        <taxon>Streptosporangiales</taxon>
        <taxon>Nocardiopsidaceae</taxon>
        <taxon>Spinactinospora</taxon>
    </lineage>
</organism>
<accession>A0A852U4G6</accession>
<reference evidence="3 4" key="1">
    <citation type="submission" date="2020-07" db="EMBL/GenBank/DDBJ databases">
        <title>Sequencing the genomes of 1000 actinobacteria strains.</title>
        <authorList>
            <person name="Klenk H.-P."/>
        </authorList>
    </citation>
    <scope>NUCLEOTIDE SEQUENCE [LARGE SCALE GENOMIC DNA]</scope>
    <source>
        <strain evidence="3 4">CXB654</strain>
    </source>
</reference>
<evidence type="ECO:0000256" key="1">
    <source>
        <dbReference type="SAM" id="Phobius"/>
    </source>
</evidence>
<comment type="caution">
    <text evidence="3">The sequence shown here is derived from an EMBL/GenBank/DDBJ whole genome shotgun (WGS) entry which is preliminary data.</text>
</comment>
<gene>
    <name evidence="3" type="ORF">HDA32_005617</name>
</gene>
<dbReference type="GO" id="GO:0016746">
    <property type="term" value="F:acyltransferase activity"/>
    <property type="evidence" value="ECO:0007669"/>
    <property type="project" value="InterPro"/>
</dbReference>
<dbReference type="AlphaFoldDB" id="A0A852U4G6"/>
<evidence type="ECO:0000259" key="2">
    <source>
        <dbReference type="Pfam" id="PF02797"/>
    </source>
</evidence>
<dbReference type="InterPro" id="IPR016039">
    <property type="entry name" value="Thiolase-like"/>
</dbReference>
<evidence type="ECO:0000313" key="4">
    <source>
        <dbReference type="Proteomes" id="UP000589036"/>
    </source>
</evidence>
<dbReference type="Proteomes" id="UP000589036">
    <property type="component" value="Unassembled WGS sequence"/>
</dbReference>
<keyword evidence="1" id="KW-1133">Transmembrane helix</keyword>
<evidence type="ECO:0000313" key="3">
    <source>
        <dbReference type="EMBL" id="NYE50497.1"/>
    </source>
</evidence>
<feature type="domain" description="Chalcone/stilbene synthase C-terminal" evidence="2">
    <location>
        <begin position="80"/>
        <end position="143"/>
    </location>
</feature>
<dbReference type="InterPro" id="IPR012328">
    <property type="entry name" value="Chalcone/stilbene_synt_C"/>
</dbReference>
<proteinExistence type="predicted"/>